<reference evidence="7" key="1">
    <citation type="journal article" date="2015" name="Genome Announc.">
        <title>Draft Genome Sequence of Anaerolineae Strain TC1, a Novel Isolate from a Methanogenic Wastewater Treatment System.</title>
        <authorList>
            <person name="Matsuura N."/>
            <person name="Tourlousse D.M."/>
            <person name="Sun L."/>
            <person name="Toyonaga M."/>
            <person name="Kuroda K."/>
            <person name="Ohashi A."/>
            <person name="Cruz R."/>
            <person name="Yamaguchi T."/>
            <person name="Sekiguchi Y."/>
        </authorList>
    </citation>
    <scope>NUCLEOTIDE SEQUENCE [LARGE SCALE GENOMIC DNA]</scope>
    <source>
        <strain evidence="7">TC1</strain>
    </source>
</reference>
<dbReference type="InterPro" id="IPR007016">
    <property type="entry name" value="O-antigen_ligase-rel_domated"/>
</dbReference>
<dbReference type="STRING" id="1678840.ATC1_131057"/>
<evidence type="ECO:0000256" key="3">
    <source>
        <dbReference type="ARBA" id="ARBA00022989"/>
    </source>
</evidence>
<gene>
    <name evidence="7" type="ORF">ATC1_131057</name>
</gene>
<keyword evidence="8" id="KW-1185">Reference proteome</keyword>
<feature type="transmembrane region" description="Helical" evidence="5">
    <location>
        <begin position="70"/>
        <end position="89"/>
    </location>
</feature>
<feature type="transmembrane region" description="Helical" evidence="5">
    <location>
        <begin position="21"/>
        <end position="40"/>
    </location>
</feature>
<organism evidence="7">
    <name type="scientific">Flexilinea flocculi</name>
    <dbReference type="NCBI Taxonomy" id="1678840"/>
    <lineage>
        <taxon>Bacteria</taxon>
        <taxon>Bacillati</taxon>
        <taxon>Chloroflexota</taxon>
        <taxon>Anaerolineae</taxon>
        <taxon>Anaerolineales</taxon>
        <taxon>Anaerolineaceae</taxon>
        <taxon>Flexilinea</taxon>
    </lineage>
</organism>
<evidence type="ECO:0000259" key="6">
    <source>
        <dbReference type="Pfam" id="PF04932"/>
    </source>
</evidence>
<keyword evidence="2 5" id="KW-0812">Transmembrane</keyword>
<evidence type="ECO:0000256" key="4">
    <source>
        <dbReference type="ARBA" id="ARBA00023136"/>
    </source>
</evidence>
<feature type="domain" description="O-antigen ligase-related" evidence="6">
    <location>
        <begin position="209"/>
        <end position="335"/>
    </location>
</feature>
<keyword evidence="7" id="KW-0436">Ligase</keyword>
<dbReference type="EMBL" id="DF968181">
    <property type="protein sequence ID" value="GAP41075.1"/>
    <property type="molecule type" value="Genomic_DNA"/>
</dbReference>
<dbReference type="AlphaFoldDB" id="A0A0S7BX26"/>
<comment type="subcellular location">
    <subcellularLocation>
        <location evidence="1">Membrane</location>
        <topology evidence="1">Multi-pass membrane protein</topology>
    </subcellularLocation>
</comment>
<protein>
    <submittedName>
        <fullName evidence="7">O-antigen ligase</fullName>
    </submittedName>
</protein>
<dbReference type="Proteomes" id="UP000053370">
    <property type="component" value="Unassembled WGS sequence"/>
</dbReference>
<evidence type="ECO:0000256" key="2">
    <source>
        <dbReference type="ARBA" id="ARBA00022692"/>
    </source>
</evidence>
<feature type="transmembrane region" description="Helical" evidence="5">
    <location>
        <begin position="125"/>
        <end position="143"/>
    </location>
</feature>
<feature type="transmembrane region" description="Helical" evidence="5">
    <location>
        <begin position="194"/>
        <end position="224"/>
    </location>
</feature>
<evidence type="ECO:0000256" key="5">
    <source>
        <dbReference type="SAM" id="Phobius"/>
    </source>
</evidence>
<keyword evidence="4 5" id="KW-0472">Membrane</keyword>
<sequence>MMSKRLLTRAVINGITSLRNFIYYLIPLLIISQSPFFWRFQIYRSFIKYCTIGLLGLYLYQIYKNKKNLSFLMWLIILYNLFVTIVSKSRGYEESLFVFMLGVLTCLIIEMVIIKNDERNFVNGARVFFSLLIYINLVLIIIYPEGLYYEDPYYNNWLLGYKNFQSCIIFPGMLFAFLDSYYSHKRIISTNSLFVILASGVTFAIIWPASSVAAFFIFILGLIFFSRKQMPPFINLWNVFLISAIFFIMIIVFNIQEHFAWLIEDVLKRDLSFTGRTNIIWNSSIKSFLSSPFIGFGNPDSKYARLIIFGINAHAHNDILDVLVRSGIVGLCIYIGMILCVNKRLLNYRHFIVARVMLITIASVFVLGIVGVNHSRPTFFPMLMMAYHIENFCSVPYREMIVKQEKQKKSRIFPVSNIKKTNLFIQP</sequence>
<feature type="transmembrane region" description="Helical" evidence="5">
    <location>
        <begin position="236"/>
        <end position="256"/>
    </location>
</feature>
<dbReference type="Pfam" id="PF04932">
    <property type="entry name" value="Wzy_C"/>
    <property type="match status" value="1"/>
</dbReference>
<feature type="transmembrane region" description="Helical" evidence="5">
    <location>
        <begin position="46"/>
        <end position="63"/>
    </location>
</feature>
<feature type="transmembrane region" description="Helical" evidence="5">
    <location>
        <begin position="322"/>
        <end position="340"/>
    </location>
</feature>
<feature type="transmembrane region" description="Helical" evidence="5">
    <location>
        <begin position="95"/>
        <end position="113"/>
    </location>
</feature>
<feature type="transmembrane region" description="Helical" evidence="5">
    <location>
        <begin position="352"/>
        <end position="372"/>
    </location>
</feature>
<dbReference type="GO" id="GO:0016020">
    <property type="term" value="C:membrane"/>
    <property type="evidence" value="ECO:0007669"/>
    <property type="project" value="UniProtKB-SubCell"/>
</dbReference>
<evidence type="ECO:0000313" key="8">
    <source>
        <dbReference type="Proteomes" id="UP000053370"/>
    </source>
</evidence>
<evidence type="ECO:0000313" key="7">
    <source>
        <dbReference type="EMBL" id="GAP41075.1"/>
    </source>
</evidence>
<dbReference type="OrthoDB" id="1071244at2"/>
<accession>A0A0S7BX26</accession>
<name>A0A0S7BX26_9CHLR</name>
<keyword evidence="3 5" id="KW-1133">Transmembrane helix</keyword>
<proteinExistence type="predicted"/>
<dbReference type="GO" id="GO:0016874">
    <property type="term" value="F:ligase activity"/>
    <property type="evidence" value="ECO:0007669"/>
    <property type="project" value="UniProtKB-KW"/>
</dbReference>
<evidence type="ECO:0000256" key="1">
    <source>
        <dbReference type="ARBA" id="ARBA00004141"/>
    </source>
</evidence>